<accession>A0A6N8HIF9</accession>
<sequence>MPYTVLKNFDEILTITNFKDFEFDFPLEIYPTNVSNINLLFVDCKFNFDIKIKNIIIPNFNISFINCKFTDNIEIVNNIIEDIKLIWHFDNNKPNNCHINSYLKKKKINISSNEIRGFCKITGLNHHLGRFSFIANVFSKQPREVHSKRKTDYPICIINNNNITNPSIHGNTFYMPFEFLSNNLKYNEKYSGHYFQNNLFQKSDFSNTNFGEYATFHDSKFYSTTLFIDCKNISNTKMIFSSCEFKGFTLFDKSKFKDLEIKHTIFEKKTSFEQIEIENLKLHQVSFFQGAFFDEINIKNIKNENYLKSLKNKDARELRRTLRSVKQELQKAENRIDYNRFRGYELQAHYQELDWENNFKDKAILWATKISTGFEYSWTKALRFVLTGALIFYSLFFISENYMLSLDLSSLSSIKDFVSGYFRFLIVTDFYNPLEQKRIFIDNSNTTGWIIFILGKIVLAFGIYEMIQAFRKFKA</sequence>
<evidence type="ECO:0000256" key="1">
    <source>
        <dbReference type="SAM" id="Coils"/>
    </source>
</evidence>
<evidence type="ECO:0000256" key="2">
    <source>
        <dbReference type="SAM" id="Phobius"/>
    </source>
</evidence>
<keyword evidence="2" id="KW-0472">Membrane</keyword>
<dbReference type="OrthoDB" id="1122808at2"/>
<dbReference type="EMBL" id="WOWP01000063">
    <property type="protein sequence ID" value="MUV05453.1"/>
    <property type="molecule type" value="Genomic_DNA"/>
</dbReference>
<dbReference type="Proteomes" id="UP000433945">
    <property type="component" value="Unassembled WGS sequence"/>
</dbReference>
<keyword evidence="2" id="KW-0812">Transmembrane</keyword>
<name>A0A6N8HIF9_9FLAO</name>
<dbReference type="AlphaFoldDB" id="A0A6N8HIF9"/>
<feature type="transmembrane region" description="Helical" evidence="2">
    <location>
        <begin position="448"/>
        <end position="467"/>
    </location>
</feature>
<keyword evidence="1" id="KW-0175">Coiled coil</keyword>
<protein>
    <recommendedName>
        <fullName evidence="5">Pentapeptide repeat-containing protein</fullName>
    </recommendedName>
</protein>
<feature type="transmembrane region" description="Helical" evidence="2">
    <location>
        <begin position="381"/>
        <end position="399"/>
    </location>
</feature>
<evidence type="ECO:0008006" key="5">
    <source>
        <dbReference type="Google" id="ProtNLM"/>
    </source>
</evidence>
<reference evidence="3 4" key="1">
    <citation type="submission" date="2019-12" db="EMBL/GenBank/DDBJ databases">
        <authorList>
            <person name="Sun J.-Q."/>
        </authorList>
    </citation>
    <scope>NUCLEOTIDE SEQUENCE [LARGE SCALE GENOMIC DNA]</scope>
    <source>
        <strain evidence="3 4">JCM 17928</strain>
    </source>
</reference>
<evidence type="ECO:0000313" key="3">
    <source>
        <dbReference type="EMBL" id="MUV05453.1"/>
    </source>
</evidence>
<dbReference type="Gene3D" id="2.160.20.80">
    <property type="entry name" value="E3 ubiquitin-protein ligase SopA"/>
    <property type="match status" value="1"/>
</dbReference>
<keyword evidence="4" id="KW-1185">Reference proteome</keyword>
<comment type="caution">
    <text evidence="3">The sequence shown here is derived from an EMBL/GenBank/DDBJ whole genome shotgun (WGS) entry which is preliminary data.</text>
</comment>
<keyword evidence="2" id="KW-1133">Transmembrane helix</keyword>
<organism evidence="3 4">
    <name type="scientific">Flavobacterium rakeshii</name>
    <dbReference type="NCBI Taxonomy" id="1038845"/>
    <lineage>
        <taxon>Bacteria</taxon>
        <taxon>Pseudomonadati</taxon>
        <taxon>Bacteroidota</taxon>
        <taxon>Flavobacteriia</taxon>
        <taxon>Flavobacteriales</taxon>
        <taxon>Flavobacteriaceae</taxon>
        <taxon>Flavobacterium</taxon>
    </lineage>
</organism>
<proteinExistence type="predicted"/>
<dbReference type="RefSeq" id="WP_157484709.1">
    <property type="nucleotide sequence ID" value="NZ_WOWP01000063.1"/>
</dbReference>
<gene>
    <name evidence="3" type="ORF">GN157_17200</name>
</gene>
<feature type="coiled-coil region" evidence="1">
    <location>
        <begin position="308"/>
        <end position="335"/>
    </location>
</feature>
<evidence type="ECO:0000313" key="4">
    <source>
        <dbReference type="Proteomes" id="UP000433945"/>
    </source>
</evidence>